<keyword evidence="1" id="KW-0472">Membrane</keyword>
<feature type="transmembrane region" description="Helical" evidence="1">
    <location>
        <begin position="233"/>
        <end position="252"/>
    </location>
</feature>
<evidence type="ECO:0000313" key="3">
    <source>
        <dbReference type="Proteomes" id="UP000242864"/>
    </source>
</evidence>
<evidence type="ECO:0008006" key="4">
    <source>
        <dbReference type="Google" id="ProtNLM"/>
    </source>
</evidence>
<dbReference type="Proteomes" id="UP000242864">
    <property type="component" value="Chromosome"/>
</dbReference>
<feature type="transmembrane region" description="Helical" evidence="1">
    <location>
        <begin position="20"/>
        <end position="36"/>
    </location>
</feature>
<keyword evidence="3" id="KW-1185">Reference proteome</keyword>
<sequence length="257" mass="29495">MGILIKQELFKMYKKKSSIIFPIIIGLLMVLFAFLSKQFPDIFEEKLQFKSAFSGFSWLAFLMIVQASTIITMEFAYGTIKNLLYRKYTRTQILISKFIALFVYSLILYVGIFLFSLLLKLIFLGNLDMMHVPKGGMSLFQELLLNSVGNYIGLWLILSITLLFSCIMKSPGLSIALGIILYFALSIVSGILFVLIDKWEWIKWNPLNMLNISGQLLNGEEISKFTHLSHTEMFIGNFVYIAIFLILVTIVFKKKNV</sequence>
<feature type="transmembrane region" description="Helical" evidence="1">
    <location>
        <begin position="98"/>
        <end position="123"/>
    </location>
</feature>
<dbReference type="RefSeq" id="WP_085237451.1">
    <property type="nucleotide sequence ID" value="NZ_CP020773.1"/>
</dbReference>
<proteinExistence type="predicted"/>
<dbReference type="PANTHER" id="PTHR37305:SF1">
    <property type="entry name" value="MEMBRANE PROTEIN"/>
    <property type="match status" value="1"/>
</dbReference>
<evidence type="ECO:0000313" key="2">
    <source>
        <dbReference type="EMBL" id="ARJ50977.1"/>
    </source>
</evidence>
<dbReference type="Pfam" id="PF12730">
    <property type="entry name" value="ABC2_membrane_4"/>
    <property type="match status" value="1"/>
</dbReference>
<gene>
    <name evidence="2" type="ORF">B5P37_06415</name>
</gene>
<organism evidence="2 3">
    <name type="scientific">Staphylococcus lutrae</name>
    <dbReference type="NCBI Taxonomy" id="155085"/>
    <lineage>
        <taxon>Bacteria</taxon>
        <taxon>Bacillati</taxon>
        <taxon>Bacillota</taxon>
        <taxon>Bacilli</taxon>
        <taxon>Bacillales</taxon>
        <taxon>Staphylococcaceae</taxon>
        <taxon>Staphylococcus</taxon>
    </lineage>
</organism>
<feature type="transmembrane region" description="Helical" evidence="1">
    <location>
        <begin position="56"/>
        <end position="77"/>
    </location>
</feature>
<dbReference type="PANTHER" id="PTHR37305">
    <property type="entry name" value="INTEGRAL MEMBRANE PROTEIN-RELATED"/>
    <property type="match status" value="1"/>
</dbReference>
<name>A0AAC9RW74_9STAP</name>
<dbReference type="AlphaFoldDB" id="A0AAC9RW74"/>
<keyword evidence="1" id="KW-1133">Transmembrane helix</keyword>
<protein>
    <recommendedName>
        <fullName evidence="4">ABC transporter permease</fullName>
    </recommendedName>
</protein>
<accession>A0AAC9RW74</accession>
<feature type="transmembrane region" description="Helical" evidence="1">
    <location>
        <begin position="176"/>
        <end position="196"/>
    </location>
</feature>
<keyword evidence="1" id="KW-0812">Transmembrane</keyword>
<dbReference type="KEGG" id="slz:B5P37_06415"/>
<dbReference type="EMBL" id="CP020773">
    <property type="protein sequence ID" value="ARJ50977.1"/>
    <property type="molecule type" value="Genomic_DNA"/>
</dbReference>
<feature type="transmembrane region" description="Helical" evidence="1">
    <location>
        <begin position="143"/>
        <end position="164"/>
    </location>
</feature>
<evidence type="ECO:0000256" key="1">
    <source>
        <dbReference type="SAM" id="Phobius"/>
    </source>
</evidence>
<reference evidence="2 3" key="1">
    <citation type="submission" date="2017-04" db="EMBL/GenBank/DDBJ databases">
        <authorList>
            <person name="Veseli I.A."/>
            <person name="Tang C."/>
            <person name="Pombert J.-F."/>
        </authorList>
    </citation>
    <scope>NUCLEOTIDE SEQUENCE [LARGE SCALE GENOMIC DNA]</scope>
    <source>
        <strain evidence="2 3">ATCC 700373</strain>
    </source>
</reference>